<feature type="compositionally biased region" description="Pro residues" evidence="1">
    <location>
        <begin position="159"/>
        <end position="176"/>
    </location>
</feature>
<dbReference type="AlphaFoldDB" id="A0A7S4LEZ4"/>
<reference evidence="2" key="1">
    <citation type="submission" date="2021-01" db="EMBL/GenBank/DDBJ databases">
        <authorList>
            <person name="Corre E."/>
            <person name="Pelletier E."/>
            <person name="Niang G."/>
            <person name="Scheremetjew M."/>
            <person name="Finn R."/>
            <person name="Kale V."/>
            <person name="Holt S."/>
            <person name="Cochrane G."/>
            <person name="Meng A."/>
            <person name="Brown T."/>
            <person name="Cohen L."/>
        </authorList>
    </citation>
    <scope>NUCLEOTIDE SEQUENCE</scope>
    <source>
        <strain evidence="2">CCMP1594</strain>
    </source>
</reference>
<evidence type="ECO:0000313" key="2">
    <source>
        <dbReference type="EMBL" id="CAE0825023.1"/>
    </source>
</evidence>
<feature type="compositionally biased region" description="Pro residues" evidence="1">
    <location>
        <begin position="37"/>
        <end position="53"/>
    </location>
</feature>
<feature type="compositionally biased region" description="Low complexity" evidence="1">
    <location>
        <begin position="137"/>
        <end position="149"/>
    </location>
</feature>
<proteinExistence type="predicted"/>
<feature type="compositionally biased region" description="Low complexity" evidence="1">
    <location>
        <begin position="231"/>
        <end position="251"/>
    </location>
</feature>
<feature type="compositionally biased region" description="Pro residues" evidence="1">
    <location>
        <begin position="213"/>
        <end position="230"/>
    </location>
</feature>
<protein>
    <submittedName>
        <fullName evidence="2">Uncharacterized protein</fullName>
    </submittedName>
</protein>
<dbReference type="InterPro" id="IPR051425">
    <property type="entry name" value="Formin_Homology"/>
</dbReference>
<feature type="region of interest" description="Disordered" evidence="1">
    <location>
        <begin position="1"/>
        <end position="286"/>
    </location>
</feature>
<name>A0A7S4LEZ4_9EUGL</name>
<organism evidence="2">
    <name type="scientific">Eutreptiella gymnastica</name>
    <dbReference type="NCBI Taxonomy" id="73025"/>
    <lineage>
        <taxon>Eukaryota</taxon>
        <taxon>Discoba</taxon>
        <taxon>Euglenozoa</taxon>
        <taxon>Euglenida</taxon>
        <taxon>Spirocuta</taxon>
        <taxon>Euglenophyceae</taxon>
        <taxon>Eutreptiales</taxon>
        <taxon>Eutreptiaceae</taxon>
        <taxon>Eutreptiella</taxon>
    </lineage>
</organism>
<feature type="compositionally biased region" description="Low complexity" evidence="1">
    <location>
        <begin position="177"/>
        <end position="212"/>
    </location>
</feature>
<evidence type="ECO:0000256" key="1">
    <source>
        <dbReference type="SAM" id="MobiDB-lite"/>
    </source>
</evidence>
<feature type="compositionally biased region" description="Pro residues" evidence="1">
    <location>
        <begin position="63"/>
        <end position="77"/>
    </location>
</feature>
<dbReference type="EMBL" id="HBJA01105091">
    <property type="protein sequence ID" value="CAE0825023.1"/>
    <property type="molecule type" value="Transcribed_RNA"/>
</dbReference>
<sequence length="649" mass="69727">MKGRGYGRGRGATASSGTAPYTGSYGTSSASDGRTYPPTPNGAAYPPPPPLPPTDTEYAPAPGILPAPPPSSAPMPPYNASKGQGSGSNKQPQYSSSSPSYGGTDPSYSGSGSSFGSGTSYSAGSSSYGGGGPPRGPSNNVSSSRNGPSKNNYASQPQSQPPPQPQPQPQSQPPPQQYSYSHTQSQPQAQPQAQTRAQPAPQPQAQAQAQAHLPPPSQPQPHPQSQPPPQQYSHSHFQPQPQAPARAQPQPQTRPQPAPHPQAQTQAQAHLPPQSQLQTQPDYGSASKMEIAPPLLQRHQHLQNAEGLDPASADIVNQMIQFPYTDPSKVVCQCGCGIHEEVNTLIGNLCNSLFVASNWDYAQYKRLYNAAISTINHTDRMPYLPKNGFVNLARQTGVTHYAWAILDQQPAQQIFDTIDEQVRRWNLPPVRNFISMGAGNGYVEYVLVKTSQQNKKNSPIQMIAYDAHPSTMPYLPIRQGTPSNILSDFQSCVDCVLVLCWPPLGTSLPDGSYNPNADPNNPTNTMASDSLQNFESKGGRFLVYIGERTIFGCTGDPKFHDLLANSRWVLINEDGNGNSKIQMEKWCPQASAIPSTYTALEYQIGGVSGNDNIWIYFLPPEPPAPMTAPAPLNPPRYGTTAPMGYGSNP</sequence>
<feature type="compositionally biased region" description="Low complexity" evidence="1">
    <location>
        <begin position="261"/>
        <end position="274"/>
    </location>
</feature>
<gene>
    <name evidence="2" type="ORF">EGYM00163_LOCUS36266</name>
</gene>
<dbReference type="PANTHER" id="PTHR45725">
    <property type="entry name" value="FORMIN HOMOLOGY 2 FAMILY MEMBER"/>
    <property type="match status" value="1"/>
</dbReference>
<feature type="compositionally biased region" description="Low complexity" evidence="1">
    <location>
        <begin position="87"/>
        <end position="126"/>
    </location>
</feature>
<accession>A0A7S4LEZ4</accession>